<comment type="caution">
    <text evidence="2">The sequence shown here is derived from an EMBL/GenBank/DDBJ whole genome shotgun (WGS) entry which is preliminary data.</text>
</comment>
<evidence type="ECO:0000313" key="3">
    <source>
        <dbReference type="Proteomes" id="UP001168642"/>
    </source>
</evidence>
<sequence>MLVSRFNSITNTKNSIQTNLLDELNDIKEGKYKSIIEKCRFFTKNNDYDSYKSLKISLPIVTFCGTFKGGRKLDNLKIYNSIMILDIDHIGSNINEIKNKLITDKYIYSVWLSPSNEGVKALVKIDSNPEEHKLSFNSLKEYFKTKYNIELDKSGSDVTRLCFVSWDKDLYLNINSEVYVDKLLVELDNKIKSKKISLNKSLNKSAYATEGLNKAEHRKTISLIIKYLKRKQISITNTYEEWFRVALAISSTFSYDLGEKYFLSICELDKEKHNELESINILKYCYNNRLLNSDSSISLGTVVFYAKEKGFITKKDKYSS</sequence>
<protein>
    <submittedName>
        <fullName evidence="2">BT4734/BF3469 family protein</fullName>
    </submittedName>
</protein>
<accession>A0ABT8VUU6</accession>
<dbReference type="EMBL" id="JAUMIT010000007">
    <property type="protein sequence ID" value="MDO3695695.1"/>
    <property type="molecule type" value="Genomic_DNA"/>
</dbReference>
<dbReference type="Proteomes" id="UP001168642">
    <property type="component" value="Unassembled WGS sequence"/>
</dbReference>
<organism evidence="2 3">
    <name type="scientific">Wenyingzhuangia gilva</name>
    <dbReference type="NCBI Taxonomy" id="3057677"/>
    <lineage>
        <taxon>Bacteria</taxon>
        <taxon>Pseudomonadati</taxon>
        <taxon>Bacteroidota</taxon>
        <taxon>Flavobacteriia</taxon>
        <taxon>Flavobacteriales</taxon>
        <taxon>Flavobacteriaceae</taxon>
        <taxon>Wenyingzhuangia</taxon>
    </lineage>
</organism>
<dbReference type="RefSeq" id="WP_302884982.1">
    <property type="nucleotide sequence ID" value="NZ_JAUMIT010000007.1"/>
</dbReference>
<evidence type="ECO:0000259" key="1">
    <source>
        <dbReference type="Pfam" id="PF08800"/>
    </source>
</evidence>
<keyword evidence="3" id="KW-1185">Reference proteome</keyword>
<name>A0ABT8VUU6_9FLAO</name>
<gene>
    <name evidence="2" type="ORF">QVZ41_12670</name>
</gene>
<dbReference type="Pfam" id="PF08800">
    <property type="entry name" value="BT4734-like_N"/>
    <property type="match status" value="1"/>
</dbReference>
<reference evidence="2" key="1">
    <citation type="submission" date="2023-07" db="EMBL/GenBank/DDBJ databases">
        <title>Wenyingzhuangia sp. chi5 genome sequencing and assembly.</title>
        <authorList>
            <person name="Park S."/>
        </authorList>
    </citation>
    <scope>NUCLEOTIDE SEQUENCE</scope>
    <source>
        <strain evidence="2">Chi5</strain>
    </source>
</reference>
<dbReference type="InterPro" id="IPR014907">
    <property type="entry name" value="BT4734-like_N"/>
</dbReference>
<evidence type="ECO:0000313" key="2">
    <source>
        <dbReference type="EMBL" id="MDO3695695.1"/>
    </source>
</evidence>
<feature type="domain" description="BT4734-like N-terminal" evidence="1">
    <location>
        <begin position="54"/>
        <end position="171"/>
    </location>
</feature>
<proteinExistence type="predicted"/>